<sequence length="123" mass="13602">MPPARKRRSRSTSARLMEMTLLAPTVAGTRLARMGREGMAPSARGRAEMVAMVLEKQVAFSLAWTAMATELWRMQLRLASSWMAGVPSAAQTTRMLEQGLRRATAQALAPVHRRVLANARGRR</sequence>
<dbReference type="Proteomes" id="UP001160550">
    <property type="component" value="Unassembled WGS sequence"/>
</dbReference>
<evidence type="ECO:0000313" key="1">
    <source>
        <dbReference type="EMBL" id="MDH7453897.1"/>
    </source>
</evidence>
<accession>A0ABT6MTF3</accession>
<protein>
    <submittedName>
        <fullName evidence="1">Uncharacterized protein</fullName>
    </submittedName>
</protein>
<name>A0ABT6MTF3_9GAMM</name>
<dbReference type="RefSeq" id="WP_280943105.1">
    <property type="nucleotide sequence ID" value="NZ_JARYGX010000023.1"/>
</dbReference>
<keyword evidence="2" id="KW-1185">Reference proteome</keyword>
<proteinExistence type="predicted"/>
<gene>
    <name evidence="1" type="ORF">QF205_12590</name>
</gene>
<reference evidence="1" key="1">
    <citation type="journal article" date="2007" name="Int. J. Syst. Evol. Microbiol.">
        <title>Luteimonas composti sp. nov., a moderately thermophilic bacterium isolated from food waste.</title>
        <authorList>
            <person name="Young C.C."/>
            <person name="Kampfer P."/>
            <person name="Chen W.M."/>
            <person name="Yen W.S."/>
            <person name="Arun A.B."/>
            <person name="Lai W.A."/>
            <person name="Shen F.T."/>
            <person name="Rekha P.D."/>
            <person name="Lin K.Y."/>
            <person name="Chou J.H."/>
        </authorList>
    </citation>
    <scope>NUCLEOTIDE SEQUENCE</scope>
    <source>
        <strain evidence="1">CC-YY355</strain>
    </source>
</reference>
<dbReference type="EMBL" id="JARYGX010000023">
    <property type="protein sequence ID" value="MDH7453897.1"/>
    <property type="molecule type" value="Genomic_DNA"/>
</dbReference>
<organism evidence="1 2">
    <name type="scientific">Luteimonas composti</name>
    <dbReference type="NCBI Taxonomy" id="398257"/>
    <lineage>
        <taxon>Bacteria</taxon>
        <taxon>Pseudomonadati</taxon>
        <taxon>Pseudomonadota</taxon>
        <taxon>Gammaproteobacteria</taxon>
        <taxon>Lysobacterales</taxon>
        <taxon>Lysobacteraceae</taxon>
        <taxon>Luteimonas</taxon>
    </lineage>
</organism>
<comment type="caution">
    <text evidence="1">The sequence shown here is derived from an EMBL/GenBank/DDBJ whole genome shotgun (WGS) entry which is preliminary data.</text>
</comment>
<reference evidence="1" key="2">
    <citation type="submission" date="2023-04" db="EMBL/GenBank/DDBJ databases">
        <authorList>
            <person name="Sun J.-Q."/>
        </authorList>
    </citation>
    <scope>NUCLEOTIDE SEQUENCE</scope>
    <source>
        <strain evidence="1">CC-YY355</strain>
    </source>
</reference>
<evidence type="ECO:0000313" key="2">
    <source>
        <dbReference type="Proteomes" id="UP001160550"/>
    </source>
</evidence>